<evidence type="ECO:0000313" key="3">
    <source>
        <dbReference type="EMBL" id="SFE38107.1"/>
    </source>
</evidence>
<keyword evidence="1" id="KW-1133">Transmembrane helix</keyword>
<accession>A0A1I2A2V5</accession>
<sequence length="134" mass="15553">MEDFFTIDMTYSNYHLIFPKIIIGILIAIGAVLLITNLMKRWKSGTLTHFRFKFFSDNYDKVKFYGTILLLIMYAVTMTWIGFVLSSILFMILITLLYIGNIRKKSIVISITNSLATTIVIWYVFGQLFDITLP</sequence>
<feature type="domain" description="DUF1468" evidence="2">
    <location>
        <begin position="17"/>
        <end position="134"/>
    </location>
</feature>
<keyword evidence="1" id="KW-0472">Membrane</keyword>
<organism evidence="3 4">
    <name type="scientific">Lentibacillus persicus</name>
    <dbReference type="NCBI Taxonomy" id="640948"/>
    <lineage>
        <taxon>Bacteria</taxon>
        <taxon>Bacillati</taxon>
        <taxon>Bacillota</taxon>
        <taxon>Bacilli</taxon>
        <taxon>Bacillales</taxon>
        <taxon>Bacillaceae</taxon>
        <taxon>Lentibacillus</taxon>
    </lineage>
</organism>
<feature type="transmembrane region" description="Helical" evidence="1">
    <location>
        <begin position="21"/>
        <end position="39"/>
    </location>
</feature>
<dbReference type="InterPro" id="IPR009936">
    <property type="entry name" value="DUF1468"/>
</dbReference>
<proteinExistence type="predicted"/>
<feature type="transmembrane region" description="Helical" evidence="1">
    <location>
        <begin position="106"/>
        <end position="125"/>
    </location>
</feature>
<reference evidence="4" key="1">
    <citation type="submission" date="2016-10" db="EMBL/GenBank/DDBJ databases">
        <authorList>
            <person name="Varghese N."/>
            <person name="Submissions S."/>
        </authorList>
    </citation>
    <scope>NUCLEOTIDE SEQUENCE [LARGE SCALE GENOMIC DNA]</scope>
    <source>
        <strain evidence="4">DSM 22530</strain>
    </source>
</reference>
<protein>
    <submittedName>
        <fullName evidence="3">Tripartite tricarboxylate transporter TctB family protein</fullName>
    </submittedName>
</protein>
<evidence type="ECO:0000313" key="4">
    <source>
        <dbReference type="Proteomes" id="UP000199474"/>
    </source>
</evidence>
<gene>
    <name evidence="3" type="ORF">SAMN05216238_11445</name>
</gene>
<evidence type="ECO:0000256" key="1">
    <source>
        <dbReference type="SAM" id="Phobius"/>
    </source>
</evidence>
<dbReference type="OrthoDB" id="2886209at2"/>
<dbReference type="Proteomes" id="UP000199474">
    <property type="component" value="Unassembled WGS sequence"/>
</dbReference>
<keyword evidence="1" id="KW-0812">Transmembrane</keyword>
<dbReference type="Pfam" id="PF07331">
    <property type="entry name" value="TctB"/>
    <property type="match status" value="1"/>
</dbReference>
<feature type="transmembrane region" description="Helical" evidence="1">
    <location>
        <begin position="68"/>
        <end position="99"/>
    </location>
</feature>
<dbReference type="STRING" id="640948.SAMN05216238_11445"/>
<dbReference type="AlphaFoldDB" id="A0A1I2A2V5"/>
<dbReference type="EMBL" id="FOMR01000014">
    <property type="protein sequence ID" value="SFE38107.1"/>
    <property type="molecule type" value="Genomic_DNA"/>
</dbReference>
<name>A0A1I2A2V5_9BACI</name>
<evidence type="ECO:0000259" key="2">
    <source>
        <dbReference type="Pfam" id="PF07331"/>
    </source>
</evidence>
<keyword evidence="4" id="KW-1185">Reference proteome</keyword>